<gene>
    <name evidence="2" type="primary">AlNc14C47G3786</name>
    <name evidence="2" type="ORF">ALNC14_043870</name>
</gene>
<dbReference type="GO" id="GO:0005737">
    <property type="term" value="C:cytoplasm"/>
    <property type="evidence" value="ECO:0007669"/>
    <property type="project" value="TreeGrafter"/>
</dbReference>
<dbReference type="Pfam" id="PF13561">
    <property type="entry name" value="adh_short_C2"/>
    <property type="match status" value="1"/>
</dbReference>
<sequence length="585" mass="66394">MLNSYSEEETLPPALDSSQLAVEPCPEPSPSPSPATNDLPFLNEELEVFNKVLRQLGEDVTLLQHANFRSVRKNMVPIMDYLEKRKFGGMSRKKYLQDKQLREEKRARQKKKKMLDQKYINTTALRRERMENLQKLLQANDDATHTMPLIADGAALSSETTKSINTANDRHDLALQNFRSCYTCKSRFDKIHSFYDQLCPSCAELNFEKRFQTFNLQGKVALVTGGRVKIGFQVAIKLLQAGAFVIVTTRFPKNAATRFTEHPSFDSFRGRLQIYGLDFRDLVHLEEFVANIREHYHRLDIIVHNACQTIRRPPQYYQHLIDTERVPLKDTNEAVQMLLHDQEAFKAAQSTSRAIPPSSDLSQYADPGAKSRSSLTANTLRMLSAEKSQIPMLLSDQASDTNANAFPVGVVDVNGQQVDLRSSNSWVLKLGEISTPEIAEVFAINTLTPFIINNRLLPLLQKDANAHNGQKFIVNVSAMEGKFYRYKTPTHPHTNMAKAALNMMTRTCAEDLANKHVYMNSVDTGWINDENPLEKAHTYAQVSNFQTPIDEVDAAARILDPVFVGYNSGKLVYGKFLKDYHETEW</sequence>
<dbReference type="HOGENOM" id="CLU_008901_2_0_1"/>
<name>F0WAS2_9STRA</name>
<reference evidence="2" key="2">
    <citation type="submission" date="2011-02" db="EMBL/GenBank/DDBJ databases">
        <authorList>
            <person name="MacLean D."/>
        </authorList>
    </citation>
    <scope>NUCLEOTIDE SEQUENCE</scope>
</reference>
<proteinExistence type="predicted"/>
<accession>F0WAS2</accession>
<dbReference type="GO" id="GO:0016491">
    <property type="term" value="F:oxidoreductase activity"/>
    <property type="evidence" value="ECO:0007669"/>
    <property type="project" value="TreeGrafter"/>
</dbReference>
<dbReference type="AlphaFoldDB" id="F0WAS2"/>
<feature type="compositionally biased region" description="Acidic residues" evidence="1">
    <location>
        <begin position="1"/>
        <end position="10"/>
    </location>
</feature>
<evidence type="ECO:0000256" key="1">
    <source>
        <dbReference type="SAM" id="MobiDB-lite"/>
    </source>
</evidence>
<dbReference type="PANTHER" id="PTHR43544:SF2">
    <property type="entry name" value="OXIDOREDUCTASE"/>
    <property type="match status" value="1"/>
</dbReference>
<feature type="region of interest" description="Disordered" evidence="1">
    <location>
        <begin position="351"/>
        <end position="370"/>
    </location>
</feature>
<dbReference type="InterPro" id="IPR036291">
    <property type="entry name" value="NAD(P)-bd_dom_sf"/>
</dbReference>
<dbReference type="EMBL" id="FR824092">
    <property type="protein sequence ID" value="CCA18244.1"/>
    <property type="molecule type" value="Genomic_DNA"/>
</dbReference>
<dbReference type="InterPro" id="IPR002347">
    <property type="entry name" value="SDR_fam"/>
</dbReference>
<dbReference type="PANTHER" id="PTHR43544">
    <property type="entry name" value="SHORT-CHAIN DEHYDROGENASE/REDUCTASE"/>
    <property type="match status" value="1"/>
</dbReference>
<protein>
    <submittedName>
        <fullName evidence="2">Uncharacterized protein AlNc14C47G3786</fullName>
    </submittedName>
</protein>
<dbReference type="SUPFAM" id="SSF51735">
    <property type="entry name" value="NAD(P)-binding Rossmann-fold domains"/>
    <property type="match status" value="1"/>
</dbReference>
<reference evidence="2" key="1">
    <citation type="journal article" date="2011" name="PLoS Biol.">
        <title>Gene gain and loss during evolution of obligate parasitism in the white rust pathogen of Arabidopsis thaliana.</title>
        <authorList>
            <person name="Kemen E."/>
            <person name="Gardiner A."/>
            <person name="Schultz-Larsen T."/>
            <person name="Kemen A.C."/>
            <person name="Balmuth A.L."/>
            <person name="Robert-Seilaniantz A."/>
            <person name="Bailey K."/>
            <person name="Holub E."/>
            <person name="Studholme D.J."/>
            <person name="Maclean D."/>
            <person name="Jones J.D."/>
        </authorList>
    </citation>
    <scope>NUCLEOTIDE SEQUENCE</scope>
</reference>
<organism evidence="2">
    <name type="scientific">Albugo laibachii Nc14</name>
    <dbReference type="NCBI Taxonomy" id="890382"/>
    <lineage>
        <taxon>Eukaryota</taxon>
        <taxon>Sar</taxon>
        <taxon>Stramenopiles</taxon>
        <taxon>Oomycota</taxon>
        <taxon>Peronosporomycetes</taxon>
        <taxon>Albuginales</taxon>
        <taxon>Albuginaceae</taxon>
        <taxon>Albugo</taxon>
    </lineage>
</organism>
<dbReference type="Gene3D" id="3.40.50.720">
    <property type="entry name" value="NAD(P)-binding Rossmann-like Domain"/>
    <property type="match status" value="2"/>
</dbReference>
<dbReference type="InterPro" id="IPR051468">
    <property type="entry name" value="Fungal_SecMetab_SDRs"/>
</dbReference>
<feature type="region of interest" description="Disordered" evidence="1">
    <location>
        <begin position="1"/>
        <end position="39"/>
    </location>
</feature>
<evidence type="ECO:0000313" key="2">
    <source>
        <dbReference type="EMBL" id="CCA18244.1"/>
    </source>
</evidence>
<dbReference type="Pfam" id="PF00106">
    <property type="entry name" value="adh_short"/>
    <property type="match status" value="1"/>
</dbReference>